<organism evidence="5">
    <name type="scientific">Brugia pahangi</name>
    <name type="common">Filarial nematode worm</name>
    <dbReference type="NCBI Taxonomy" id="6280"/>
    <lineage>
        <taxon>Eukaryota</taxon>
        <taxon>Metazoa</taxon>
        <taxon>Ecdysozoa</taxon>
        <taxon>Nematoda</taxon>
        <taxon>Chromadorea</taxon>
        <taxon>Rhabditida</taxon>
        <taxon>Spirurina</taxon>
        <taxon>Spiruromorpha</taxon>
        <taxon>Filarioidea</taxon>
        <taxon>Onchocercidae</taxon>
        <taxon>Brugia</taxon>
    </lineage>
</organism>
<gene>
    <name evidence="1" type="ORF">BPAG_LOCUS6906</name>
    <name evidence="2" type="ORF">BPAG_LOCUS7466</name>
</gene>
<sequence length="72" mass="7681">MFFHYCLIDNTSQSNTTLTLTNVHQSSQVVAVSNPSLASSVMNAIPGTRGATELISNLVKVFSFSDSTNVVS</sequence>
<evidence type="ECO:0000313" key="5">
    <source>
        <dbReference type="WBParaSite" id="BPAG_0000750401-mRNA-1"/>
    </source>
</evidence>
<dbReference type="WBParaSite" id="BPAG_0000694401-mRNA-1">
    <property type="protein sequence ID" value="BPAG_0000694401-mRNA-1"/>
    <property type="gene ID" value="BPAG_0000694401"/>
</dbReference>
<dbReference type="STRING" id="6280.A0A0N4TH16"/>
<dbReference type="EMBL" id="UZAD01007035">
    <property type="protein sequence ID" value="VDN88092.1"/>
    <property type="molecule type" value="Genomic_DNA"/>
</dbReference>
<evidence type="ECO:0000313" key="2">
    <source>
        <dbReference type="EMBL" id="VDN88652.1"/>
    </source>
</evidence>
<accession>A0A0N4TH16</accession>
<keyword evidence="3" id="KW-1185">Reference proteome</keyword>
<name>A0A0N4TH16_BRUPA</name>
<reference evidence="4 5" key="1">
    <citation type="submission" date="2017-02" db="UniProtKB">
        <authorList>
            <consortium name="WormBaseParasite"/>
        </authorList>
    </citation>
    <scope>IDENTIFICATION</scope>
</reference>
<dbReference type="AlphaFoldDB" id="A0A0N4TH16"/>
<dbReference type="WBParaSite" id="BPAG_0000750401-mRNA-1">
    <property type="protein sequence ID" value="BPAG_0000750401-mRNA-1"/>
    <property type="gene ID" value="BPAG_0000750401"/>
</dbReference>
<dbReference type="EMBL" id="UZAD01008508">
    <property type="protein sequence ID" value="VDN88652.1"/>
    <property type="molecule type" value="Genomic_DNA"/>
</dbReference>
<proteinExistence type="predicted"/>
<evidence type="ECO:0000313" key="3">
    <source>
        <dbReference type="Proteomes" id="UP000278627"/>
    </source>
</evidence>
<dbReference type="Proteomes" id="UP000278627">
    <property type="component" value="Unassembled WGS sequence"/>
</dbReference>
<evidence type="ECO:0000313" key="4">
    <source>
        <dbReference type="WBParaSite" id="BPAG_0000694401-mRNA-1"/>
    </source>
</evidence>
<protein>
    <submittedName>
        <fullName evidence="4 5">Spore germination protein</fullName>
    </submittedName>
</protein>
<evidence type="ECO:0000313" key="1">
    <source>
        <dbReference type="EMBL" id="VDN88092.1"/>
    </source>
</evidence>
<reference evidence="1 3" key="2">
    <citation type="submission" date="2018-11" db="EMBL/GenBank/DDBJ databases">
        <authorList>
            <consortium name="Pathogen Informatics"/>
        </authorList>
    </citation>
    <scope>NUCLEOTIDE SEQUENCE [LARGE SCALE GENOMIC DNA]</scope>
</reference>